<comment type="caution">
    <text evidence="9">The sequence shown here is derived from an EMBL/GenBank/DDBJ whole genome shotgun (WGS) entry which is preliminary data.</text>
</comment>
<dbReference type="EMBL" id="BAAAZR010000020">
    <property type="protein sequence ID" value="GAA3827194.1"/>
    <property type="molecule type" value="Genomic_DNA"/>
</dbReference>
<feature type="compositionally biased region" description="Low complexity" evidence="7">
    <location>
        <begin position="372"/>
        <end position="389"/>
    </location>
</feature>
<evidence type="ECO:0000256" key="4">
    <source>
        <dbReference type="ARBA" id="ARBA00022741"/>
    </source>
</evidence>
<dbReference type="Gene3D" id="1.10.510.10">
    <property type="entry name" value="Transferase(Phosphotransferase) domain 1"/>
    <property type="match status" value="1"/>
</dbReference>
<reference evidence="10" key="1">
    <citation type="journal article" date="2019" name="Int. J. Syst. Evol. Microbiol.">
        <title>The Global Catalogue of Microorganisms (GCM) 10K type strain sequencing project: providing services to taxonomists for standard genome sequencing and annotation.</title>
        <authorList>
            <consortium name="The Broad Institute Genomics Platform"/>
            <consortium name="The Broad Institute Genome Sequencing Center for Infectious Disease"/>
            <person name="Wu L."/>
            <person name="Ma J."/>
        </authorList>
    </citation>
    <scope>NUCLEOTIDE SEQUENCE [LARGE SCALE GENOMIC DNA]</scope>
    <source>
        <strain evidence="10">JCM 16908</strain>
    </source>
</reference>
<dbReference type="EC" id="2.7.11.1" evidence="1"/>
<evidence type="ECO:0000256" key="7">
    <source>
        <dbReference type="SAM" id="MobiDB-lite"/>
    </source>
</evidence>
<name>A0ABP7IUD0_9ACTN</name>
<dbReference type="InterPro" id="IPR000719">
    <property type="entry name" value="Prot_kinase_dom"/>
</dbReference>
<evidence type="ECO:0000256" key="1">
    <source>
        <dbReference type="ARBA" id="ARBA00012513"/>
    </source>
</evidence>
<accession>A0ABP7IUD0</accession>
<dbReference type="InterPro" id="IPR008271">
    <property type="entry name" value="Ser/Thr_kinase_AS"/>
</dbReference>
<evidence type="ECO:0000313" key="10">
    <source>
        <dbReference type="Proteomes" id="UP001500888"/>
    </source>
</evidence>
<dbReference type="PROSITE" id="PS50011">
    <property type="entry name" value="PROTEIN_KINASE_DOM"/>
    <property type="match status" value="1"/>
</dbReference>
<keyword evidence="5" id="KW-0418">Kinase</keyword>
<keyword evidence="2" id="KW-0723">Serine/threonine-protein kinase</keyword>
<feature type="domain" description="Protein kinase" evidence="8">
    <location>
        <begin position="1"/>
        <end position="238"/>
    </location>
</feature>
<dbReference type="Proteomes" id="UP001500888">
    <property type="component" value="Unassembled WGS sequence"/>
</dbReference>
<keyword evidence="10" id="KW-1185">Reference proteome</keyword>
<dbReference type="PANTHER" id="PTHR43289">
    <property type="entry name" value="MITOGEN-ACTIVATED PROTEIN KINASE KINASE KINASE 20-RELATED"/>
    <property type="match status" value="1"/>
</dbReference>
<keyword evidence="4" id="KW-0547">Nucleotide-binding</keyword>
<dbReference type="Pfam" id="PF00069">
    <property type="entry name" value="Pkinase"/>
    <property type="match status" value="1"/>
</dbReference>
<evidence type="ECO:0000259" key="8">
    <source>
        <dbReference type="PROSITE" id="PS50011"/>
    </source>
</evidence>
<feature type="compositionally biased region" description="Polar residues" evidence="7">
    <location>
        <begin position="338"/>
        <end position="356"/>
    </location>
</feature>
<evidence type="ECO:0000256" key="6">
    <source>
        <dbReference type="ARBA" id="ARBA00022840"/>
    </source>
</evidence>
<gene>
    <name evidence="9" type="ORF">GCM10022226_55120</name>
</gene>
<evidence type="ECO:0000313" key="9">
    <source>
        <dbReference type="EMBL" id="GAA3827194.1"/>
    </source>
</evidence>
<evidence type="ECO:0000256" key="3">
    <source>
        <dbReference type="ARBA" id="ARBA00022679"/>
    </source>
</evidence>
<dbReference type="CDD" id="cd14014">
    <property type="entry name" value="STKc_PknB_like"/>
    <property type="match status" value="1"/>
</dbReference>
<feature type="region of interest" description="Disordered" evidence="7">
    <location>
        <begin position="315"/>
        <end position="427"/>
    </location>
</feature>
<dbReference type="InterPro" id="IPR011009">
    <property type="entry name" value="Kinase-like_dom_sf"/>
</dbReference>
<organism evidence="9 10">
    <name type="scientific">Sphaerisporangium flaviroseum</name>
    <dbReference type="NCBI Taxonomy" id="509199"/>
    <lineage>
        <taxon>Bacteria</taxon>
        <taxon>Bacillati</taxon>
        <taxon>Actinomycetota</taxon>
        <taxon>Actinomycetes</taxon>
        <taxon>Streptosporangiales</taxon>
        <taxon>Streptosporangiaceae</taxon>
        <taxon>Sphaerisporangium</taxon>
    </lineage>
</organism>
<evidence type="ECO:0000256" key="5">
    <source>
        <dbReference type="ARBA" id="ARBA00022777"/>
    </source>
</evidence>
<sequence length="543" mass="56169">MVLATHEESGTHVAIKYLSEDLRGRPGFLDRFQEEARLLVELEDPHVVQFYEYVQSDRGDAAIVMELVDGHSLRTLLERHGPTGPEAALAVLRGSLLGLAAAHAAGVVHRDYKPENVLVGADGTSKIADFGIALRTGGTGTAPGTPPYMAPEQWAGRPASAQSDVYAATIVFFECLTGHRPYRATERAVLMHQHQTLPPPLEEVPGPLRDLVARGLAKDPEIRPSGAEPFAAELEEAAASAYGADWEERGRRRLAALVAMPATPSRPRPDPSYASASLASTALRPLRGSARRTAVGVGLVAATGGIVAFALASADHTPAGSPPAAAMPGGRSEYRTAPSPSAQMSPGVSAEVSPTVSSGGDPEPSPPPPDAPASTNPPRSPVTSTSKPASPRPSRTPSPSRSPSASSTPTRSPSASPSASATSPRPTGVISVRLRGVFVSPLTPLGKNSTVAGGTVQVTTDGTGPVRLIVRFKANGAVVATRTATLKGARAYSRLFRHRFATQPCGGTVAVTASTRPASANGVSSSRVRLLPCPPKATGLPVG</sequence>
<proteinExistence type="predicted"/>
<feature type="compositionally biased region" description="Low complexity" evidence="7">
    <location>
        <begin position="318"/>
        <end position="330"/>
    </location>
</feature>
<evidence type="ECO:0000256" key="2">
    <source>
        <dbReference type="ARBA" id="ARBA00022527"/>
    </source>
</evidence>
<dbReference type="SUPFAM" id="SSF56112">
    <property type="entry name" value="Protein kinase-like (PK-like)"/>
    <property type="match status" value="1"/>
</dbReference>
<dbReference type="PANTHER" id="PTHR43289:SF6">
    <property type="entry name" value="SERINE_THREONINE-PROTEIN KINASE NEKL-3"/>
    <property type="match status" value="1"/>
</dbReference>
<dbReference type="PROSITE" id="PS00108">
    <property type="entry name" value="PROTEIN_KINASE_ST"/>
    <property type="match status" value="1"/>
</dbReference>
<keyword evidence="6" id="KW-0067">ATP-binding</keyword>
<keyword evidence="3" id="KW-0808">Transferase</keyword>
<protein>
    <recommendedName>
        <fullName evidence="1">non-specific serine/threonine protein kinase</fullName>
        <ecNumber evidence="1">2.7.11.1</ecNumber>
    </recommendedName>
</protein>
<feature type="compositionally biased region" description="Low complexity" evidence="7">
    <location>
        <begin position="397"/>
        <end position="427"/>
    </location>
</feature>